<keyword evidence="4" id="KW-0479">Metal-binding</keyword>
<reference evidence="7 8" key="1">
    <citation type="journal article" date="2015" name="Genome Biol.">
        <title>Comparative genomics of Steinernema reveals deeply conserved gene regulatory networks.</title>
        <authorList>
            <person name="Dillman A.R."/>
            <person name="Macchietto M."/>
            <person name="Porter C.F."/>
            <person name="Rogers A."/>
            <person name="Williams B."/>
            <person name="Antoshechkin I."/>
            <person name="Lee M.M."/>
            <person name="Goodwin Z."/>
            <person name="Lu X."/>
            <person name="Lewis E.E."/>
            <person name="Goodrich-Blair H."/>
            <person name="Stock S.P."/>
            <person name="Adams B.J."/>
            <person name="Sternberg P.W."/>
            <person name="Mortazavi A."/>
        </authorList>
    </citation>
    <scope>NUCLEOTIDE SEQUENCE [LARGE SCALE GENOMIC DNA]</scope>
    <source>
        <strain evidence="7 8">ALL</strain>
    </source>
</reference>
<dbReference type="GO" id="GO:0004427">
    <property type="term" value="F:inorganic diphosphate phosphatase activity"/>
    <property type="evidence" value="ECO:0007669"/>
    <property type="project" value="UniProtKB-EC"/>
</dbReference>
<evidence type="ECO:0000256" key="5">
    <source>
        <dbReference type="ARBA" id="ARBA00022801"/>
    </source>
</evidence>
<comment type="cofactor">
    <cofactor evidence="1">
        <name>Mg(2+)</name>
        <dbReference type="ChEBI" id="CHEBI:18420"/>
    </cofactor>
</comment>
<evidence type="ECO:0000313" key="8">
    <source>
        <dbReference type="Proteomes" id="UP000298663"/>
    </source>
</evidence>
<dbReference type="GO" id="GO:0005737">
    <property type="term" value="C:cytoplasm"/>
    <property type="evidence" value="ECO:0007669"/>
    <property type="project" value="InterPro"/>
</dbReference>
<name>A0A4U5LXT9_STECR</name>
<dbReference type="EMBL" id="AZBU02000011">
    <property type="protein sequence ID" value="TKR61074.1"/>
    <property type="molecule type" value="Genomic_DNA"/>
</dbReference>
<sequence>MEYPIIASTLYKALGNPNPFRMEPETPLLECPKISPQNLEFVEVGTFNTPNYRGYMKDENGAFVSLWHDVPVFAPKEAEDSTQFYNMIVTGPRYTNARVTISHTEPMNPLVHMQNPDGSLDYERNIFPHHGFPFNTGLFPQTYTDSVSKSAGQPSPGDGNMLDALDLSRKTRKLGEIVKVRVIGTMSFIVNNQLDWKVICADAADPIWAHVKDMQCLELVMPGITRSIYEFFYVSSIPKTGLVTQAAFRGACHKADTVHQMLSISHKVWKNVINQLQHGVLPETVVECRQEDAKIKADLEKWRKIVEDAPEKTEPAAAPDYVESYYYIRCL</sequence>
<proteinExistence type="inferred from homology"/>
<reference evidence="7 8" key="2">
    <citation type="journal article" date="2019" name="G3 (Bethesda)">
        <title>Hybrid Assembly of the Genome of the Entomopathogenic Nematode Steinernema carpocapsae Identifies the X-Chromosome.</title>
        <authorList>
            <person name="Serra L."/>
            <person name="Macchietto M."/>
            <person name="Macias-Munoz A."/>
            <person name="McGill C.J."/>
            <person name="Rodriguez I.M."/>
            <person name="Rodriguez B."/>
            <person name="Murad R."/>
            <person name="Mortazavi A."/>
        </authorList>
    </citation>
    <scope>NUCLEOTIDE SEQUENCE [LARGE SCALE GENOMIC DNA]</scope>
    <source>
        <strain evidence="7 8">ALL</strain>
    </source>
</reference>
<protein>
    <recommendedName>
        <fullName evidence="3">inorganic diphosphatase</fullName>
        <ecNumber evidence="3">3.6.1.1</ecNumber>
    </recommendedName>
</protein>
<evidence type="ECO:0000256" key="3">
    <source>
        <dbReference type="ARBA" id="ARBA00012146"/>
    </source>
</evidence>
<dbReference type="InterPro" id="IPR008162">
    <property type="entry name" value="Pyrophosphatase"/>
</dbReference>
<keyword evidence="5" id="KW-0378">Hydrolase</keyword>
<evidence type="ECO:0000256" key="2">
    <source>
        <dbReference type="ARBA" id="ARBA00006220"/>
    </source>
</evidence>
<comment type="caution">
    <text evidence="7">The sequence shown here is derived from an EMBL/GenBank/DDBJ whole genome shotgun (WGS) entry which is preliminary data.</text>
</comment>
<dbReference type="Pfam" id="PF00719">
    <property type="entry name" value="Pyrophosphatase"/>
    <property type="match status" value="1"/>
</dbReference>
<dbReference type="GO" id="GO:0006796">
    <property type="term" value="P:phosphate-containing compound metabolic process"/>
    <property type="evidence" value="ECO:0007669"/>
    <property type="project" value="InterPro"/>
</dbReference>
<organism evidence="7 8">
    <name type="scientific">Steinernema carpocapsae</name>
    <name type="common">Entomopathogenic nematode</name>
    <dbReference type="NCBI Taxonomy" id="34508"/>
    <lineage>
        <taxon>Eukaryota</taxon>
        <taxon>Metazoa</taxon>
        <taxon>Ecdysozoa</taxon>
        <taxon>Nematoda</taxon>
        <taxon>Chromadorea</taxon>
        <taxon>Rhabditida</taxon>
        <taxon>Tylenchina</taxon>
        <taxon>Panagrolaimomorpha</taxon>
        <taxon>Strongyloidoidea</taxon>
        <taxon>Steinernematidae</taxon>
        <taxon>Steinernema</taxon>
    </lineage>
</organism>
<keyword evidence="6" id="KW-0460">Magnesium</keyword>
<dbReference type="InterPro" id="IPR036649">
    <property type="entry name" value="Pyrophosphatase_sf"/>
</dbReference>
<evidence type="ECO:0000256" key="1">
    <source>
        <dbReference type="ARBA" id="ARBA00001946"/>
    </source>
</evidence>
<dbReference type="OrthoDB" id="1608002at2759"/>
<dbReference type="Gene3D" id="3.90.80.10">
    <property type="entry name" value="Inorganic pyrophosphatase"/>
    <property type="match status" value="1"/>
</dbReference>
<gene>
    <name evidence="7" type="ORF">L596_028235</name>
</gene>
<evidence type="ECO:0000313" key="7">
    <source>
        <dbReference type="EMBL" id="TKR61074.1"/>
    </source>
</evidence>
<comment type="similarity">
    <text evidence="2">Belongs to the PPase family.</text>
</comment>
<dbReference type="AlphaFoldDB" id="A0A4U5LXT9"/>
<dbReference type="EC" id="3.6.1.1" evidence="3"/>
<dbReference type="PANTHER" id="PTHR10286">
    <property type="entry name" value="INORGANIC PYROPHOSPHATASE"/>
    <property type="match status" value="1"/>
</dbReference>
<evidence type="ECO:0000256" key="6">
    <source>
        <dbReference type="ARBA" id="ARBA00022842"/>
    </source>
</evidence>
<dbReference type="SUPFAM" id="SSF50324">
    <property type="entry name" value="Inorganic pyrophosphatase"/>
    <property type="match status" value="1"/>
</dbReference>
<dbReference type="GO" id="GO:0000287">
    <property type="term" value="F:magnesium ion binding"/>
    <property type="evidence" value="ECO:0007669"/>
    <property type="project" value="InterPro"/>
</dbReference>
<accession>A0A4U5LXT9</accession>
<dbReference type="Proteomes" id="UP000298663">
    <property type="component" value="Unassembled WGS sequence"/>
</dbReference>
<keyword evidence="8" id="KW-1185">Reference proteome</keyword>
<evidence type="ECO:0000256" key="4">
    <source>
        <dbReference type="ARBA" id="ARBA00022723"/>
    </source>
</evidence>
<dbReference type="STRING" id="34508.A0A4U5LXT9"/>